<dbReference type="AlphaFoldDB" id="A0A0M3IPZ2"/>
<name>A0A0M3IPZ2_ASCLU</name>
<feature type="region of interest" description="Disordered" evidence="1">
    <location>
        <begin position="1"/>
        <end position="27"/>
    </location>
</feature>
<evidence type="ECO:0000313" key="3">
    <source>
        <dbReference type="WBParaSite" id="ALUE_0002082001-mRNA-1"/>
    </source>
</evidence>
<dbReference type="Proteomes" id="UP000036681">
    <property type="component" value="Unplaced"/>
</dbReference>
<dbReference type="WBParaSite" id="ALUE_0002082001-mRNA-1">
    <property type="protein sequence ID" value="ALUE_0002082001-mRNA-1"/>
    <property type="gene ID" value="ALUE_0002082001"/>
</dbReference>
<sequence>RPLRTISPKRTDTANAKNTKARNDSDYSTKILSTSDTILRSPSASTVLIRSSSTGSYTHALGNQTISTDLNIQQSSKNDKSNSKCRTANILTHKTDATITRRNGNVEKLPEPKISELSLKNLKEQSINQLRSPPLSAIPLCSEIAAFFASDNIHCNTNNSVKKYIHVMANEKNPSIVTSSAVACADAVTVLAKEINLDREVERRSPTILLDRTNSGR</sequence>
<proteinExistence type="predicted"/>
<accession>A0A0M3IPZ2</accession>
<keyword evidence="2" id="KW-1185">Reference proteome</keyword>
<organism evidence="2 3">
    <name type="scientific">Ascaris lumbricoides</name>
    <name type="common">Giant roundworm</name>
    <dbReference type="NCBI Taxonomy" id="6252"/>
    <lineage>
        <taxon>Eukaryota</taxon>
        <taxon>Metazoa</taxon>
        <taxon>Ecdysozoa</taxon>
        <taxon>Nematoda</taxon>
        <taxon>Chromadorea</taxon>
        <taxon>Rhabditida</taxon>
        <taxon>Spirurina</taxon>
        <taxon>Ascaridomorpha</taxon>
        <taxon>Ascaridoidea</taxon>
        <taxon>Ascarididae</taxon>
        <taxon>Ascaris</taxon>
    </lineage>
</organism>
<evidence type="ECO:0000313" key="2">
    <source>
        <dbReference type="Proteomes" id="UP000036681"/>
    </source>
</evidence>
<evidence type="ECO:0000256" key="1">
    <source>
        <dbReference type="SAM" id="MobiDB-lite"/>
    </source>
</evidence>
<reference evidence="3" key="1">
    <citation type="submission" date="2017-02" db="UniProtKB">
        <authorList>
            <consortium name="WormBaseParasite"/>
        </authorList>
    </citation>
    <scope>IDENTIFICATION</scope>
</reference>
<protein>
    <submittedName>
        <fullName evidence="3">Product</fullName>
    </submittedName>
</protein>